<evidence type="ECO:0000313" key="2">
    <source>
        <dbReference type="EMBL" id="QDZ23858.1"/>
    </source>
</evidence>
<name>A0A5B8MSV2_9CHLO</name>
<gene>
    <name evidence="2" type="ORF">A3770_11p63760</name>
</gene>
<feature type="compositionally biased region" description="Basic residues" evidence="1">
    <location>
        <begin position="66"/>
        <end position="79"/>
    </location>
</feature>
<dbReference type="OrthoDB" id="498696at2759"/>
<accession>A0A5B8MSV2</accession>
<dbReference type="AlphaFoldDB" id="A0A5B8MSV2"/>
<feature type="region of interest" description="Disordered" evidence="1">
    <location>
        <begin position="51"/>
        <end position="86"/>
    </location>
</feature>
<organism evidence="2 3">
    <name type="scientific">Chloropicon primus</name>
    <dbReference type="NCBI Taxonomy" id="1764295"/>
    <lineage>
        <taxon>Eukaryota</taxon>
        <taxon>Viridiplantae</taxon>
        <taxon>Chlorophyta</taxon>
        <taxon>Chloropicophyceae</taxon>
        <taxon>Chloropicales</taxon>
        <taxon>Chloropicaceae</taxon>
        <taxon>Chloropicon</taxon>
    </lineage>
</organism>
<reference evidence="2 3" key="1">
    <citation type="submission" date="2018-07" db="EMBL/GenBank/DDBJ databases">
        <title>The complete nuclear genome of the prasinophyte Chloropicon primus (CCMP1205).</title>
        <authorList>
            <person name="Pombert J.-F."/>
            <person name="Otis C."/>
            <person name="Turmel M."/>
            <person name="Lemieux C."/>
        </authorList>
    </citation>
    <scope>NUCLEOTIDE SEQUENCE [LARGE SCALE GENOMIC DNA]</scope>
    <source>
        <strain evidence="2 3">CCMP1205</strain>
    </source>
</reference>
<sequence>MATLQGEELAEELAEGSGVVAVEGEEDALQGTPSATLEVIKKCMLREASFRRPAKGKGGGGGGRGGPRKKGGGGKKKAKAATAVDGEGDSMKVETFRWEGHENVLFIVFPNKIALRNGLTRLSVFLEDPVEAGTIMAANDVRPGKYVAASYTGHNFRPRDYAKFAAKAREESKALEPEEEELWGILLKEFPGFEGGGGECWGCIATARGLNKGEVANTLLHESMHGLFYAHSELRAVTWKFWDEVMDASEKSLWLHFLSSIGYNSSNEEVCVNEMLAYLTTEKELLRKYSIKPLEQVDGRGGVLTMERLQEQFVKYVEGHIPFPKPHLRGQYCAFKA</sequence>
<protein>
    <submittedName>
        <fullName evidence="2">Uncharacterized protein</fullName>
    </submittedName>
</protein>
<feature type="compositionally biased region" description="Gly residues" evidence="1">
    <location>
        <begin position="56"/>
        <end position="65"/>
    </location>
</feature>
<dbReference type="Proteomes" id="UP000316726">
    <property type="component" value="Chromosome 11"/>
</dbReference>
<evidence type="ECO:0000256" key="1">
    <source>
        <dbReference type="SAM" id="MobiDB-lite"/>
    </source>
</evidence>
<dbReference type="EMBL" id="CP031044">
    <property type="protein sequence ID" value="QDZ23858.1"/>
    <property type="molecule type" value="Genomic_DNA"/>
</dbReference>
<evidence type="ECO:0000313" key="3">
    <source>
        <dbReference type="Proteomes" id="UP000316726"/>
    </source>
</evidence>
<proteinExistence type="predicted"/>
<keyword evidence="3" id="KW-1185">Reference proteome</keyword>